<feature type="region of interest" description="Disordered" evidence="1">
    <location>
        <begin position="329"/>
        <end position="380"/>
    </location>
</feature>
<feature type="compositionally biased region" description="Low complexity" evidence="1">
    <location>
        <begin position="329"/>
        <end position="346"/>
    </location>
</feature>
<reference evidence="3" key="1">
    <citation type="journal article" date="2014" name="Int. J. Syst. Evol. Microbiol.">
        <title>Complete genome sequence of Corynebacterium casei LMG S-19264T (=DSM 44701T), isolated from a smear-ripened cheese.</title>
        <authorList>
            <consortium name="US DOE Joint Genome Institute (JGI-PGF)"/>
            <person name="Walter F."/>
            <person name="Albersmeier A."/>
            <person name="Kalinowski J."/>
            <person name="Ruckert C."/>
        </authorList>
    </citation>
    <scope>NUCLEOTIDE SEQUENCE</scope>
    <source>
        <strain evidence="3">KCTC 23310</strain>
    </source>
</reference>
<evidence type="ECO:0000256" key="1">
    <source>
        <dbReference type="SAM" id="MobiDB-lite"/>
    </source>
</evidence>
<organism evidence="3 4">
    <name type="scientific">Neogemmobacter tilapiae</name>
    <dbReference type="NCBI Taxonomy" id="875041"/>
    <lineage>
        <taxon>Bacteria</taxon>
        <taxon>Pseudomonadati</taxon>
        <taxon>Pseudomonadota</taxon>
        <taxon>Alphaproteobacteria</taxon>
        <taxon>Rhodobacterales</taxon>
        <taxon>Paracoccaceae</taxon>
        <taxon>Neogemmobacter</taxon>
    </lineage>
</organism>
<dbReference type="Gene3D" id="3.30.750.140">
    <property type="match status" value="1"/>
</dbReference>
<dbReference type="EMBL" id="BMYJ01000003">
    <property type="protein sequence ID" value="GHC51895.1"/>
    <property type="molecule type" value="Genomic_DNA"/>
</dbReference>
<name>A0A918TMR5_9RHOB</name>
<feature type="domain" description="Flagellar hook-length control protein-like C-terminal" evidence="2">
    <location>
        <begin position="270"/>
        <end position="339"/>
    </location>
</feature>
<dbReference type="AlphaFoldDB" id="A0A918TMR5"/>
<keyword evidence="4" id="KW-1185">Reference proteome</keyword>
<sequence length="380" mass="39228">MQVTAILGLAMPVATEQMQGMPLAGGEWSNLLAAFAATEEDALPDASVTLPDLAVSFVAPSAPTVAGPAPVPQAASNPQVQGTGPVAEVAAADSAKAALSALPSAVAASPPPEGASDVPADPAEKPVVIVQAAPKALLGPKRSMAENMWEMQGLIPKPPIQETLDETHEMPPALPVSRVVRTVTRGSTPSESRPIAAQGANIETVHNPDEIPRLLSTESALEPHFIGTSPSAPLPLMHSPAPNAAQPLAQTLSPSFIAQVQAQAAAPVPGGINITLDPVELGELQMVMLQEGESLHIAITAERPETLELLRRHGDQLAQELRQAGFQSTSFSFSQSGQDARTTTPARTDDSPPPPSPTESTDPAPPRSTAAEQGGLDLRI</sequence>
<dbReference type="InterPro" id="IPR038610">
    <property type="entry name" value="FliK-like_C_sf"/>
</dbReference>
<evidence type="ECO:0000313" key="3">
    <source>
        <dbReference type="EMBL" id="GHC51895.1"/>
    </source>
</evidence>
<dbReference type="Proteomes" id="UP000638981">
    <property type="component" value="Unassembled WGS sequence"/>
</dbReference>
<accession>A0A918TMR5</accession>
<reference evidence="3" key="2">
    <citation type="submission" date="2020-09" db="EMBL/GenBank/DDBJ databases">
        <authorList>
            <person name="Sun Q."/>
            <person name="Kim S."/>
        </authorList>
    </citation>
    <scope>NUCLEOTIDE SEQUENCE</scope>
    <source>
        <strain evidence="3">KCTC 23310</strain>
    </source>
</reference>
<gene>
    <name evidence="3" type="ORF">GCM10007315_12910</name>
</gene>
<protein>
    <submittedName>
        <fullName evidence="3">Flagellar hook-length control protein</fullName>
    </submittedName>
</protein>
<keyword evidence="3" id="KW-0966">Cell projection</keyword>
<dbReference type="InterPro" id="IPR021136">
    <property type="entry name" value="Flagellar_hook_control-like_C"/>
</dbReference>
<keyword evidence="3" id="KW-0282">Flagellum</keyword>
<comment type="caution">
    <text evidence="3">The sequence shown here is derived from an EMBL/GenBank/DDBJ whole genome shotgun (WGS) entry which is preliminary data.</text>
</comment>
<keyword evidence="3" id="KW-0969">Cilium</keyword>
<dbReference type="RefSeq" id="WP_189410803.1">
    <property type="nucleotide sequence ID" value="NZ_BMYJ01000003.1"/>
</dbReference>
<dbReference type="Pfam" id="PF02120">
    <property type="entry name" value="Flg_hook"/>
    <property type="match status" value="1"/>
</dbReference>
<proteinExistence type="predicted"/>
<evidence type="ECO:0000313" key="4">
    <source>
        <dbReference type="Proteomes" id="UP000638981"/>
    </source>
</evidence>
<dbReference type="CDD" id="cd17470">
    <property type="entry name" value="T3SS_Flik_C"/>
    <property type="match status" value="1"/>
</dbReference>
<evidence type="ECO:0000259" key="2">
    <source>
        <dbReference type="Pfam" id="PF02120"/>
    </source>
</evidence>